<dbReference type="Proteomes" id="UP000095185">
    <property type="component" value="Chromosome"/>
</dbReference>
<dbReference type="Gene3D" id="3.90.580.10">
    <property type="entry name" value="Zinc finger, CHC2-type domain"/>
    <property type="match status" value="1"/>
</dbReference>
<dbReference type="GO" id="GO:0008270">
    <property type="term" value="F:zinc ion binding"/>
    <property type="evidence" value="ECO:0007669"/>
    <property type="project" value="InterPro"/>
</dbReference>
<dbReference type="GO" id="GO:0003677">
    <property type="term" value="F:DNA binding"/>
    <property type="evidence" value="ECO:0007669"/>
    <property type="project" value="InterPro"/>
</dbReference>
<evidence type="ECO:0000313" key="2">
    <source>
        <dbReference type="EMBL" id="AOS84316.1"/>
    </source>
</evidence>
<evidence type="ECO:0000313" key="3">
    <source>
        <dbReference type="Proteomes" id="UP000095185"/>
    </source>
</evidence>
<dbReference type="SUPFAM" id="SSF57783">
    <property type="entry name" value="Zinc beta-ribbon"/>
    <property type="match status" value="1"/>
</dbReference>
<evidence type="ECO:0000259" key="1">
    <source>
        <dbReference type="Pfam" id="PF19898"/>
    </source>
</evidence>
<accession>A0A1D8CZF1</accession>
<dbReference type="InterPro" id="IPR045951">
    <property type="entry name" value="DUF6371"/>
</dbReference>
<dbReference type="OrthoDB" id="9804281at2"/>
<dbReference type="AlphaFoldDB" id="A0A1D8CZF1"/>
<sequence>MTGDELQAVRERLPEYVEAVTTKSRGGFYTCPLCGSGTGPNKSGAFRVQGDRWRCFSCGKSGDVLDLIGEVERIPDFRDRARRAVELFGIDGSMKPAGAAPEVRRESKPEPVFISPETMQASFTAYERNNFAWWLCGVFGESKALELALAYRLGTSKHWPGAAVFWQIDDAGRVRRGKVMLYDSETGRRVKEPGNMVAGVHWLLGMADRKPPACLFGLHLAAADRSKPVAICESEKSALIGSGFVPEFIWTATGGKGCLNRAMLEPLQGRRVVLFPDLNAFDDWTEKAKGWPGVEVSDVLESRASAEDRAAGLDVADYLLREQGLNV</sequence>
<dbReference type="InterPro" id="IPR036977">
    <property type="entry name" value="DNA_primase_Znf_CHC2"/>
</dbReference>
<proteinExistence type="predicted"/>
<gene>
    <name evidence="2" type="ORF">BIU88_09355</name>
</gene>
<feature type="domain" description="DUF6371" evidence="1">
    <location>
        <begin position="129"/>
        <end position="278"/>
    </location>
</feature>
<organism evidence="2 3">
    <name type="scientific">Chlorobaculum limnaeum</name>
    <dbReference type="NCBI Taxonomy" id="274537"/>
    <lineage>
        <taxon>Bacteria</taxon>
        <taxon>Pseudomonadati</taxon>
        <taxon>Chlorobiota</taxon>
        <taxon>Chlorobiia</taxon>
        <taxon>Chlorobiales</taxon>
        <taxon>Chlorobiaceae</taxon>
        <taxon>Chlorobaculum</taxon>
    </lineage>
</organism>
<dbReference type="Pfam" id="PF19898">
    <property type="entry name" value="DUF6371"/>
    <property type="match status" value="1"/>
</dbReference>
<dbReference type="KEGG" id="clz:BIU88_09355"/>
<name>A0A1D8CZF1_CHLLM</name>
<dbReference type="EMBL" id="CP017305">
    <property type="protein sequence ID" value="AOS84316.1"/>
    <property type="molecule type" value="Genomic_DNA"/>
</dbReference>
<protein>
    <recommendedName>
        <fullName evidence="1">DUF6371 domain-containing protein</fullName>
    </recommendedName>
</protein>
<dbReference type="RefSeq" id="WP_069810508.1">
    <property type="nucleotide sequence ID" value="NZ_CP017305.1"/>
</dbReference>
<dbReference type="GO" id="GO:0006260">
    <property type="term" value="P:DNA replication"/>
    <property type="evidence" value="ECO:0007669"/>
    <property type="project" value="InterPro"/>
</dbReference>
<dbReference type="STRING" id="274537.BIU88_09355"/>
<keyword evidence="3" id="KW-1185">Reference proteome</keyword>
<reference evidence="2" key="1">
    <citation type="submission" date="2016-09" db="EMBL/GenBank/DDBJ databases">
        <title>Genome sequence of Chlorobaculum limnaeum.</title>
        <authorList>
            <person name="Liu Z."/>
            <person name="Tank M."/>
            <person name="Bryant D.A."/>
        </authorList>
    </citation>
    <scope>NUCLEOTIDE SEQUENCE [LARGE SCALE GENOMIC DNA]</scope>
    <source>
        <strain evidence="2">DSM 1677</strain>
    </source>
</reference>